<evidence type="ECO:0000259" key="1">
    <source>
        <dbReference type="PROSITE" id="PS51459"/>
    </source>
</evidence>
<dbReference type="AlphaFoldDB" id="W0HVK9"/>
<proteinExistence type="predicted"/>
<evidence type="ECO:0000313" key="2">
    <source>
        <dbReference type="EMBL" id="AHF77891.1"/>
    </source>
</evidence>
<dbReference type="InterPro" id="IPR053737">
    <property type="entry name" value="Type_II_TA_Toxin"/>
</dbReference>
<name>W0HVK9_9GAMM</name>
<dbReference type="Pfam" id="PF02661">
    <property type="entry name" value="Fic"/>
    <property type="match status" value="1"/>
</dbReference>
<protein>
    <submittedName>
        <fullName evidence="2">Death on curing protein</fullName>
    </submittedName>
</protein>
<dbReference type="InterPro" id="IPR036597">
    <property type="entry name" value="Fido-like_dom_sf"/>
</dbReference>
<dbReference type="InterPro" id="IPR003812">
    <property type="entry name" value="Fido"/>
</dbReference>
<dbReference type="SUPFAM" id="SSF140931">
    <property type="entry name" value="Fic-like"/>
    <property type="match status" value="1"/>
</dbReference>
<sequence length="123" mass="13380">MIFFLTVEQVIAIHDRQLEEFGGLSGYRDIGLVEGMVARVENLHVYDQKNDPFELAAALLLAIARGHGFNDANKRTAIASAMIFLEMNGVTITPVPGLADYVVEAAQGIHDVLSVAAELRKLS</sequence>
<dbReference type="HOGENOM" id="CLU_115697_8_1_6"/>
<keyword evidence="3" id="KW-1185">Reference proteome</keyword>
<dbReference type="InterPro" id="IPR006440">
    <property type="entry name" value="Doc"/>
</dbReference>
<evidence type="ECO:0000313" key="3">
    <source>
        <dbReference type="Proteomes" id="UP000019028"/>
    </source>
</evidence>
<dbReference type="Proteomes" id="UP000019028">
    <property type="component" value="Chromosome"/>
</dbReference>
<reference evidence="2 3" key="1">
    <citation type="journal article" date="2014" name="Genome Biol. Evol.">
        <title>Genome degeneration and adaptation in a nascent stage of symbiosis.</title>
        <authorList>
            <person name="Oakeson K.F."/>
            <person name="Gil R."/>
            <person name="Clayton A.L."/>
            <person name="Dunn D.M."/>
            <person name="von Niederhausern A.C."/>
            <person name="Hamil C."/>
            <person name="Aoyagi A."/>
            <person name="Duval B."/>
            <person name="Baca A."/>
            <person name="Silva F.J."/>
            <person name="Vallier A."/>
            <person name="Jackson D.G."/>
            <person name="Latorre A."/>
            <person name="Weiss R.B."/>
            <person name="Heddi A."/>
            <person name="Moya A."/>
            <person name="Dale C."/>
        </authorList>
    </citation>
    <scope>NUCLEOTIDE SEQUENCE [LARGE SCALE GENOMIC DNA]</scope>
    <source>
        <strain evidence="2 3">HS1</strain>
    </source>
</reference>
<dbReference type="PROSITE" id="PS51459">
    <property type="entry name" value="FIDO"/>
    <property type="match status" value="1"/>
</dbReference>
<feature type="domain" description="Fido" evidence="1">
    <location>
        <begin position="5"/>
        <end position="123"/>
    </location>
</feature>
<dbReference type="KEGG" id="sod:Sant_2878"/>
<dbReference type="OrthoDB" id="9802752at2"/>
<dbReference type="PANTHER" id="PTHR39426:SF1">
    <property type="entry name" value="HOMOLOGY TO DEATH-ON-CURING PROTEIN OF PHAGE P1"/>
    <property type="match status" value="1"/>
</dbReference>
<gene>
    <name evidence="2" type="ORF">Sant_2878</name>
</gene>
<dbReference type="NCBIfam" id="TIGR01550">
    <property type="entry name" value="DOC_P1"/>
    <property type="match status" value="1"/>
</dbReference>
<dbReference type="EMBL" id="CP006569">
    <property type="protein sequence ID" value="AHF77891.1"/>
    <property type="molecule type" value="Genomic_DNA"/>
</dbReference>
<accession>W0HVK9</accession>
<dbReference type="Gene3D" id="1.20.120.1870">
    <property type="entry name" value="Fic/DOC protein, Fido domain"/>
    <property type="match status" value="1"/>
</dbReference>
<dbReference type="RefSeq" id="WP_025423033.1">
    <property type="nucleotide sequence ID" value="NZ_CP006569.1"/>
</dbReference>
<dbReference type="PIRSF" id="PIRSF018297">
    <property type="entry name" value="Doc"/>
    <property type="match status" value="1"/>
</dbReference>
<organism evidence="2 3">
    <name type="scientific">Sodalis praecaptivus</name>
    <dbReference type="NCBI Taxonomy" id="1239307"/>
    <lineage>
        <taxon>Bacteria</taxon>
        <taxon>Pseudomonadati</taxon>
        <taxon>Pseudomonadota</taxon>
        <taxon>Gammaproteobacteria</taxon>
        <taxon>Enterobacterales</taxon>
        <taxon>Bruguierivoracaceae</taxon>
        <taxon>Sodalis</taxon>
    </lineage>
</organism>
<dbReference type="GO" id="GO:0016301">
    <property type="term" value="F:kinase activity"/>
    <property type="evidence" value="ECO:0007669"/>
    <property type="project" value="InterPro"/>
</dbReference>
<dbReference type="PANTHER" id="PTHR39426">
    <property type="entry name" value="HOMOLOGY TO DEATH-ON-CURING PROTEIN OF PHAGE P1"/>
    <property type="match status" value="1"/>
</dbReference>